<sequence length="194" mass="21891">MKSPKAHSERSLCIGYCCISIDDFTFITDTISMILIQKELSKCSLNPKLINRFETLKNLSVNSTERFSALINYMKSNKNNANIESYVNTFCNLANNIVELRNIVRELLEESSIRFCDNISNKLEELSNKINTISVTFSTLALAALAKISNMYMNLSGKIASSLASLIFSFLLDIHTDNVRKTLTMCYSTDIQVK</sequence>
<evidence type="ECO:0000313" key="1">
    <source>
        <dbReference type="EMBL" id="HGM07248.1"/>
    </source>
</evidence>
<reference evidence="1" key="1">
    <citation type="journal article" date="2020" name="mSystems">
        <title>Genome- and Community-Level Interaction Insights into Carbon Utilization and Element Cycling Functions of Hydrothermarchaeota in Hydrothermal Sediment.</title>
        <authorList>
            <person name="Zhou Z."/>
            <person name="Liu Y."/>
            <person name="Xu W."/>
            <person name="Pan J."/>
            <person name="Luo Z.H."/>
            <person name="Li M."/>
        </authorList>
    </citation>
    <scope>NUCLEOTIDE SEQUENCE [LARGE SCALE GENOMIC DNA]</scope>
    <source>
        <strain evidence="1">SpSt-658</strain>
    </source>
</reference>
<name>A0A7C4D104_9CREN</name>
<protein>
    <submittedName>
        <fullName evidence="1">Uncharacterized protein</fullName>
    </submittedName>
</protein>
<proteinExistence type="predicted"/>
<dbReference type="EMBL" id="DTCA01000076">
    <property type="protein sequence ID" value="HGM07248.1"/>
    <property type="molecule type" value="Genomic_DNA"/>
</dbReference>
<gene>
    <name evidence="1" type="ORF">ENU31_02405</name>
</gene>
<organism evidence="1">
    <name type="scientific">Ignisphaera aggregans</name>
    <dbReference type="NCBI Taxonomy" id="334771"/>
    <lineage>
        <taxon>Archaea</taxon>
        <taxon>Thermoproteota</taxon>
        <taxon>Thermoprotei</taxon>
        <taxon>Desulfurococcales</taxon>
        <taxon>Desulfurococcaceae</taxon>
        <taxon>Ignisphaera</taxon>
    </lineage>
</organism>
<accession>A0A7C4D104</accession>
<dbReference type="AlphaFoldDB" id="A0A7C4D104"/>
<comment type="caution">
    <text evidence="1">The sequence shown here is derived from an EMBL/GenBank/DDBJ whole genome shotgun (WGS) entry which is preliminary data.</text>
</comment>